<keyword evidence="9" id="KW-0812">Transmembrane</keyword>
<dbReference type="GO" id="GO:0006605">
    <property type="term" value="P:protein targeting"/>
    <property type="evidence" value="ECO:0007669"/>
    <property type="project" value="InterPro"/>
</dbReference>
<keyword evidence="1" id="KW-0813">Transport</keyword>
<evidence type="ECO:0000256" key="8">
    <source>
        <dbReference type="ARBA" id="ARBA00023136"/>
    </source>
</evidence>
<protein>
    <recommendedName>
        <fullName evidence="10">SecA family profile domain-containing protein</fullName>
    </recommendedName>
</protein>
<comment type="caution">
    <text evidence="12">The sequence shown here is derived from an EMBL/GenBank/DDBJ whole genome shotgun (WGS) entry which is preliminary data.</text>
</comment>
<dbReference type="Gene3D" id="3.40.50.300">
    <property type="entry name" value="P-loop containing nucleotide triphosphate hydrolases"/>
    <property type="match status" value="1"/>
</dbReference>
<keyword evidence="7" id="KW-0811">Translocation</keyword>
<keyword evidence="5" id="KW-0653">Protein transport</keyword>
<dbReference type="InterPro" id="IPR014018">
    <property type="entry name" value="SecA_motor_DEAD"/>
</dbReference>
<dbReference type="Proteomes" id="UP000677228">
    <property type="component" value="Unassembled WGS sequence"/>
</dbReference>
<sequence length="1177" mass="132131">MLSIPTSNVVIDTDKAFMLRRNGTYAPKLKEEIVHSVVSINNLCDGSSSADVGLFTSHTTSTNIVELATILSPRDIATALPRYDSNQASSLIQNDISRIFRIHRPDSFATKTNSAVHFIGNQFHSIINIKKSLFDSTNFLVDGNQSDIPRVLPGPSNIILKQINNNKIGFDFLTNAELRLFLTTIISSIDKFYKINDLSKSLNLFSQLIAAQSIYILRSCPIRRENVSANEPCFIVSTLFLRSFIENNIPLSVYRFISLPAIVNGEQFMYSNIPEITGINTDDYAIISWNNTPKQNECLFSSFIYCRRKPSVIPLSHSSCLSELFIHSLRIVNSCQVTRSRSLQTDVINIDSNVWLFSHNGDPLYCHLHSTIGEFKGVITINEPPIVRMPCGNTIKYTNTELPSSTCTNHSILIKSTAAGNYEQLSTISWPIQTMMKQLISTPGRGANINLKPVTAINDRGGLHVIVTFLPQNLRVEQQAFGRAGRQGNPGSARLILNQEEDLPQLIQYFKNLPIDEHRTIEGVKQLRDKYEATTIQEARKEVRKIEAKDHLLQQFLNMAHSQREYIDFGNNKKYNPGFDSLRETWGNYCFKIDDMDDEASIQRLYQKFANNVQTCLNRCVQIKRNPDQQSQFATYARSNFGVKDADAERKEKQANIDCHILNELIEDPKYFMNAGLNEVCGESGKIAGADSRSLKLLELAERRDDSDFIVFYNKAGCLVGQGKGSDAPIAMNRSLNLLVYEIENRNKLIILNTKPPPDGKPPRVFAEVIFLQIVKSYIEVTRNQLNQYDSDKHELTCNYEYWTEGFIQEQLNGTEFAHLIPDLEEERKEWCYEGLQFRYKFIIEAKRCWWKTIFIFVMGVAQVIGGAILCCITGHVKLGTSMIMGGVFDMYTAVVGLIIGLAVIASSKNRQTFADDMTFGPQIIWNPDPEIIAGGNGDGSRSDQLSFPYGYYITKSGYVYACDCGNNRIQRYAANALAGETVVGGQSSESAQLDCPTSVYVDENQGLYVLDTHKYRVLYWPYNSTNWTRIYGGRNGNMTNQLYANQIGLSYSMTFDSSNRSFYLAESYANIRSRVTKWIVNGTSGVVVAGFYGQGAGSNELNNPYGTFIDENGTLFVADTYNHRVQKWPKNTVSATTIAGGQRAGTNASQLSLPTSVALDKYGNLYVLDAGNSRGF</sequence>
<dbReference type="InterPro" id="IPR027417">
    <property type="entry name" value="P-loop_NTPase"/>
</dbReference>
<keyword evidence="9" id="KW-1133">Transmembrane helix</keyword>
<evidence type="ECO:0000256" key="3">
    <source>
        <dbReference type="ARBA" id="ARBA00022741"/>
    </source>
</evidence>
<keyword evidence="6" id="KW-1278">Translocase</keyword>
<dbReference type="InterPro" id="IPR000185">
    <property type="entry name" value="SecA"/>
</dbReference>
<dbReference type="Pfam" id="PF01436">
    <property type="entry name" value="NHL"/>
    <property type="match status" value="1"/>
</dbReference>
<keyword evidence="4" id="KW-0067">ATP-binding</keyword>
<dbReference type="PANTHER" id="PTHR30612:SF0">
    <property type="entry name" value="CHLOROPLAST PROTEIN-TRANSPORTING ATPASE"/>
    <property type="match status" value="1"/>
</dbReference>
<evidence type="ECO:0000256" key="9">
    <source>
        <dbReference type="SAM" id="Phobius"/>
    </source>
</evidence>
<evidence type="ECO:0000256" key="4">
    <source>
        <dbReference type="ARBA" id="ARBA00022840"/>
    </source>
</evidence>
<accession>A0A8S2HMS3</accession>
<keyword evidence="2" id="KW-0677">Repeat</keyword>
<evidence type="ECO:0000256" key="2">
    <source>
        <dbReference type="ARBA" id="ARBA00022737"/>
    </source>
</evidence>
<name>A0A8S2HMS3_9BILA</name>
<dbReference type="GO" id="GO:0005524">
    <property type="term" value="F:ATP binding"/>
    <property type="evidence" value="ECO:0007669"/>
    <property type="project" value="UniProtKB-KW"/>
</dbReference>
<dbReference type="PROSITE" id="PS51196">
    <property type="entry name" value="SECA_MOTOR_DEAD"/>
    <property type="match status" value="1"/>
</dbReference>
<evidence type="ECO:0000256" key="1">
    <source>
        <dbReference type="ARBA" id="ARBA00022448"/>
    </source>
</evidence>
<evidence type="ECO:0000256" key="5">
    <source>
        <dbReference type="ARBA" id="ARBA00022927"/>
    </source>
</evidence>
<dbReference type="PANTHER" id="PTHR30612">
    <property type="entry name" value="SECA INNER MEMBRANE COMPONENT OF SEC PROTEIN SECRETION SYSTEM"/>
    <property type="match status" value="1"/>
</dbReference>
<dbReference type="InterPro" id="IPR011042">
    <property type="entry name" value="6-blade_b-propeller_TolB-like"/>
</dbReference>
<dbReference type="GO" id="GO:0006886">
    <property type="term" value="P:intracellular protein transport"/>
    <property type="evidence" value="ECO:0007669"/>
    <property type="project" value="InterPro"/>
</dbReference>
<keyword evidence="8 9" id="KW-0472">Membrane</keyword>
<feature type="transmembrane region" description="Helical" evidence="9">
    <location>
        <begin position="850"/>
        <end position="872"/>
    </location>
</feature>
<dbReference type="SUPFAM" id="SSF101898">
    <property type="entry name" value="NHL repeat"/>
    <property type="match status" value="1"/>
</dbReference>
<evidence type="ECO:0000313" key="12">
    <source>
        <dbReference type="EMBL" id="CAF3661856.1"/>
    </source>
</evidence>
<organism evidence="12 13">
    <name type="scientific">Didymodactylos carnosus</name>
    <dbReference type="NCBI Taxonomy" id="1234261"/>
    <lineage>
        <taxon>Eukaryota</taxon>
        <taxon>Metazoa</taxon>
        <taxon>Spiralia</taxon>
        <taxon>Gnathifera</taxon>
        <taxon>Rotifera</taxon>
        <taxon>Eurotatoria</taxon>
        <taxon>Bdelloidea</taxon>
        <taxon>Philodinida</taxon>
        <taxon>Philodinidae</taxon>
        <taxon>Didymodactylos</taxon>
    </lineage>
</organism>
<dbReference type="EMBL" id="CAJNOK010002854">
    <property type="protein sequence ID" value="CAF0877695.1"/>
    <property type="molecule type" value="Genomic_DNA"/>
</dbReference>
<dbReference type="Pfam" id="PF21090">
    <property type="entry name" value="P-loop_SecA"/>
    <property type="match status" value="1"/>
</dbReference>
<dbReference type="SUPFAM" id="SSF52540">
    <property type="entry name" value="P-loop containing nucleoside triphosphate hydrolases"/>
    <property type="match status" value="1"/>
</dbReference>
<evidence type="ECO:0000313" key="13">
    <source>
        <dbReference type="Proteomes" id="UP000682733"/>
    </source>
</evidence>
<evidence type="ECO:0000256" key="6">
    <source>
        <dbReference type="ARBA" id="ARBA00022967"/>
    </source>
</evidence>
<dbReference type="Gene3D" id="2.120.10.30">
    <property type="entry name" value="TolB, C-terminal domain"/>
    <property type="match status" value="1"/>
</dbReference>
<proteinExistence type="predicted"/>
<dbReference type="AlphaFoldDB" id="A0A8S2HMS3"/>
<evidence type="ECO:0000259" key="10">
    <source>
        <dbReference type="PROSITE" id="PS51196"/>
    </source>
</evidence>
<dbReference type="Proteomes" id="UP000682733">
    <property type="component" value="Unassembled WGS sequence"/>
</dbReference>
<dbReference type="Gene3D" id="2.40.10.500">
    <property type="match status" value="1"/>
</dbReference>
<dbReference type="CDD" id="cd05819">
    <property type="entry name" value="NHL"/>
    <property type="match status" value="1"/>
</dbReference>
<dbReference type="InterPro" id="IPR001258">
    <property type="entry name" value="NHL_repeat"/>
</dbReference>
<evidence type="ECO:0000256" key="7">
    <source>
        <dbReference type="ARBA" id="ARBA00023010"/>
    </source>
</evidence>
<dbReference type="EMBL" id="CAJOBA010002855">
    <property type="protein sequence ID" value="CAF3661856.1"/>
    <property type="molecule type" value="Genomic_DNA"/>
</dbReference>
<feature type="domain" description="SecA family profile" evidence="10">
    <location>
        <begin position="1"/>
        <end position="531"/>
    </location>
</feature>
<dbReference type="InterPro" id="IPR044722">
    <property type="entry name" value="SecA_SF2_C"/>
</dbReference>
<gene>
    <name evidence="11" type="ORF">OVA965_LOCUS8456</name>
    <name evidence="12" type="ORF">TMI583_LOCUS8452</name>
</gene>
<reference evidence="12" key="1">
    <citation type="submission" date="2021-02" db="EMBL/GenBank/DDBJ databases">
        <authorList>
            <person name="Nowell W R."/>
        </authorList>
    </citation>
    <scope>NUCLEOTIDE SEQUENCE</scope>
</reference>
<feature type="transmembrane region" description="Helical" evidence="9">
    <location>
        <begin position="884"/>
        <end position="906"/>
    </location>
</feature>
<keyword evidence="3" id="KW-0547">Nucleotide-binding</keyword>
<evidence type="ECO:0000313" key="11">
    <source>
        <dbReference type="EMBL" id="CAF0877695.1"/>
    </source>
</evidence>